<dbReference type="AlphaFoldDB" id="A0A834WLV6"/>
<keyword evidence="2" id="KW-1185">Reference proteome</keyword>
<dbReference type="EMBL" id="JAAIUW010000007">
    <property type="protein sequence ID" value="KAF7824076.1"/>
    <property type="molecule type" value="Genomic_DNA"/>
</dbReference>
<evidence type="ECO:0000313" key="2">
    <source>
        <dbReference type="Proteomes" id="UP000634136"/>
    </source>
</evidence>
<evidence type="ECO:0000313" key="1">
    <source>
        <dbReference type="EMBL" id="KAF7824076.1"/>
    </source>
</evidence>
<protein>
    <submittedName>
        <fullName evidence="1">Uncharacterized protein</fullName>
    </submittedName>
</protein>
<name>A0A834WLV6_9FABA</name>
<reference evidence="1" key="1">
    <citation type="submission" date="2020-09" db="EMBL/GenBank/DDBJ databases">
        <title>Genome-Enabled Discovery of Anthraquinone Biosynthesis in Senna tora.</title>
        <authorList>
            <person name="Kang S.-H."/>
            <person name="Pandey R.P."/>
            <person name="Lee C.-M."/>
            <person name="Sim J.-S."/>
            <person name="Jeong J.-T."/>
            <person name="Choi B.-S."/>
            <person name="Jung M."/>
            <person name="Ginzburg D."/>
            <person name="Zhao K."/>
            <person name="Won S.Y."/>
            <person name="Oh T.-J."/>
            <person name="Yu Y."/>
            <person name="Kim N.-H."/>
            <person name="Lee O.R."/>
            <person name="Lee T.-H."/>
            <person name="Bashyal P."/>
            <person name="Kim T.-S."/>
            <person name="Lee W.-H."/>
            <person name="Kawkins C."/>
            <person name="Kim C.-K."/>
            <person name="Kim J.S."/>
            <person name="Ahn B.O."/>
            <person name="Rhee S.Y."/>
            <person name="Sohng J.K."/>
        </authorList>
    </citation>
    <scope>NUCLEOTIDE SEQUENCE</scope>
    <source>
        <tissue evidence="1">Leaf</tissue>
    </source>
</reference>
<accession>A0A834WLV6</accession>
<dbReference type="Proteomes" id="UP000634136">
    <property type="component" value="Unassembled WGS sequence"/>
</dbReference>
<gene>
    <name evidence="1" type="ORF">G2W53_022220</name>
</gene>
<sequence length="214" mass="25319">MAWKERESCLNIFRTKNHGQISDRFMKYESKTLVAQMSEADQFALYLRNRVVVMAWKERESCLIKFGTKNQDQISETFSKYESKVLLRKSVRVVFANPSGFDARIGIAMAWKERQSCLNIFWTRNRGCISETFTKYESKVLSRTQISDRFMKYKSKTLVAQMSETDQFALYLRNRVVVMAWKEREPCLIKFGTKNQDQISKTFSKYESKVLLRK</sequence>
<proteinExistence type="predicted"/>
<organism evidence="1 2">
    <name type="scientific">Senna tora</name>
    <dbReference type="NCBI Taxonomy" id="362788"/>
    <lineage>
        <taxon>Eukaryota</taxon>
        <taxon>Viridiplantae</taxon>
        <taxon>Streptophyta</taxon>
        <taxon>Embryophyta</taxon>
        <taxon>Tracheophyta</taxon>
        <taxon>Spermatophyta</taxon>
        <taxon>Magnoliopsida</taxon>
        <taxon>eudicotyledons</taxon>
        <taxon>Gunneridae</taxon>
        <taxon>Pentapetalae</taxon>
        <taxon>rosids</taxon>
        <taxon>fabids</taxon>
        <taxon>Fabales</taxon>
        <taxon>Fabaceae</taxon>
        <taxon>Caesalpinioideae</taxon>
        <taxon>Cassia clade</taxon>
        <taxon>Senna</taxon>
    </lineage>
</organism>
<comment type="caution">
    <text evidence="1">The sequence shown here is derived from an EMBL/GenBank/DDBJ whole genome shotgun (WGS) entry which is preliminary data.</text>
</comment>